<feature type="binding site" evidence="2">
    <location>
        <position position="26"/>
    </location>
    <ligand>
        <name>substrate</name>
    </ligand>
</feature>
<dbReference type="NCBIfam" id="TIGR00055">
    <property type="entry name" value="uppS"/>
    <property type="match status" value="1"/>
</dbReference>
<dbReference type="NCBIfam" id="NF011405">
    <property type="entry name" value="PRK14830.1"/>
    <property type="match status" value="1"/>
</dbReference>
<feature type="active site" evidence="2">
    <location>
        <position position="13"/>
    </location>
</feature>
<gene>
    <name evidence="3" type="primary">uppS</name>
    <name evidence="3" type="ORF">JEOSCH030_01008</name>
</gene>
<protein>
    <recommendedName>
        <fullName evidence="2">Isoprenyl transferase</fullName>
        <ecNumber evidence="2">2.5.1.-</ecNumber>
    </recommendedName>
</protein>
<feature type="binding site" evidence="2">
    <location>
        <position position="13"/>
    </location>
    <ligand>
        <name>Mg(2+)</name>
        <dbReference type="ChEBI" id="CHEBI:18420"/>
    </ligand>
</feature>
<comment type="caution">
    <text evidence="2">Lacks conserved residue(s) required for the propagation of feature annotation.</text>
</comment>
<proteinExistence type="inferred from homology"/>
<evidence type="ECO:0000256" key="2">
    <source>
        <dbReference type="HAMAP-Rule" id="MF_01139"/>
    </source>
</evidence>
<organism evidence="3 4">
    <name type="scientific">Phocicoccus schoeneichii</name>
    <dbReference type="NCBI Taxonomy" id="1812261"/>
    <lineage>
        <taxon>Bacteria</taxon>
        <taxon>Bacillati</taxon>
        <taxon>Bacillota</taxon>
        <taxon>Bacilli</taxon>
        <taxon>Bacillales</taxon>
        <taxon>Salinicoccaceae</taxon>
        <taxon>Phocicoccus</taxon>
    </lineage>
</organism>
<feature type="binding site" evidence="2">
    <location>
        <position position="62"/>
    </location>
    <ligand>
        <name>substrate</name>
    </ligand>
</feature>
<dbReference type="EC" id="2.5.1.-" evidence="2"/>
<feature type="binding site" evidence="2">
    <location>
        <begin position="187"/>
        <end position="189"/>
    </location>
    <ligand>
        <name>substrate</name>
    </ligand>
</feature>
<keyword evidence="2" id="KW-0460">Magnesium</keyword>
<dbReference type="PANTHER" id="PTHR10291">
    <property type="entry name" value="DEHYDRODOLICHYL DIPHOSPHATE SYNTHASE FAMILY MEMBER"/>
    <property type="match status" value="1"/>
</dbReference>
<keyword evidence="2" id="KW-0479">Metal-binding</keyword>
<dbReference type="PROSITE" id="PS01066">
    <property type="entry name" value="UPP_SYNTHASE"/>
    <property type="match status" value="1"/>
</dbReference>
<reference evidence="3 4" key="1">
    <citation type="submission" date="2020-07" db="EMBL/GenBank/DDBJ databases">
        <authorList>
            <person name="Criscuolo A."/>
        </authorList>
    </citation>
    <scope>NUCLEOTIDE SEQUENCE [LARGE SCALE GENOMIC DNA]</scope>
    <source>
        <strain evidence="4">CIP 111030</strain>
    </source>
</reference>
<feature type="binding site" evidence="2">
    <location>
        <begin position="14"/>
        <end position="17"/>
    </location>
    <ligand>
        <name>substrate</name>
    </ligand>
</feature>
<dbReference type="HAMAP" id="MF_01139">
    <property type="entry name" value="ISPT"/>
    <property type="match status" value="1"/>
</dbReference>
<dbReference type="CDD" id="cd00475">
    <property type="entry name" value="Cis_IPPS"/>
    <property type="match status" value="1"/>
</dbReference>
<comment type="caution">
    <text evidence="3">The sequence shown here is derived from an EMBL/GenBank/DDBJ whole genome shotgun (WGS) entry which is preliminary data.</text>
</comment>
<dbReference type="EMBL" id="CAJEWE010000010">
    <property type="protein sequence ID" value="CAD2076165.1"/>
    <property type="molecule type" value="Genomic_DNA"/>
</dbReference>
<comment type="similarity">
    <text evidence="2">Belongs to the UPP synthase family.</text>
</comment>
<evidence type="ECO:0000313" key="3">
    <source>
        <dbReference type="EMBL" id="CAD2076165.1"/>
    </source>
</evidence>
<dbReference type="FunFam" id="3.40.1180.10:FF:000001">
    <property type="entry name" value="(2E,6E)-farnesyl-diphosphate-specific ditrans,polycis-undecaprenyl-diphosphate synthase"/>
    <property type="match status" value="1"/>
</dbReference>
<feature type="binding site" evidence="2">
    <location>
        <position position="181"/>
    </location>
    <ligand>
        <name>substrate</name>
    </ligand>
</feature>
<feature type="binding site" evidence="2">
    <location>
        <position position="30"/>
    </location>
    <ligand>
        <name>substrate</name>
    </ligand>
</feature>
<dbReference type="GO" id="GO:0008834">
    <property type="term" value="F:ditrans,polycis-undecaprenyl-diphosphate synthase [(2E,6E)-farnesyl-diphosphate specific] activity"/>
    <property type="evidence" value="ECO:0007669"/>
    <property type="project" value="TreeGrafter"/>
</dbReference>
<evidence type="ECO:0000256" key="1">
    <source>
        <dbReference type="ARBA" id="ARBA00022679"/>
    </source>
</evidence>
<feature type="binding site" evidence="2">
    <location>
        <position position="64"/>
    </location>
    <ligand>
        <name>substrate</name>
    </ligand>
</feature>
<dbReference type="Proteomes" id="UP000521032">
    <property type="component" value="Unassembled WGS sequence"/>
</dbReference>
<sequence>MRNIPQHVAIIMDGNGRYAKRLGMPRIKGHQEGMENVRRIALTANECGVKYLTLFAFSTENWTRPSKEVSFLMKLPGNFLGKFLPELKDKNIKIRTIGNFDGLPKHTQKSVSKAVLETAENSGMELIFALNYGSRDEIIHAVKSVVESVQNGDTAIEDINNEFFSQHLFTKDVPDPEILIRTSGEYRISNFLLWQISYSELFFANESWPEFTPENFEDILSQYQKRERRFGGLKEE</sequence>
<feature type="active site" description="Proton acceptor" evidence="2">
    <location>
        <position position="61"/>
    </location>
</feature>
<dbReference type="PANTHER" id="PTHR10291:SF0">
    <property type="entry name" value="DEHYDRODOLICHYL DIPHOSPHATE SYNTHASE 2"/>
    <property type="match status" value="1"/>
</dbReference>
<comment type="function">
    <text evidence="2">Catalyzes the condensation of isopentenyl diphosphate (IPP) with allylic pyrophosphates generating different type of terpenoids.</text>
</comment>
<dbReference type="GO" id="GO:0030145">
    <property type="term" value="F:manganese ion binding"/>
    <property type="evidence" value="ECO:0007669"/>
    <property type="project" value="TreeGrafter"/>
</dbReference>
<evidence type="ECO:0000313" key="4">
    <source>
        <dbReference type="Proteomes" id="UP000521032"/>
    </source>
</evidence>
<dbReference type="SUPFAM" id="SSF64005">
    <property type="entry name" value="Undecaprenyl diphosphate synthase"/>
    <property type="match status" value="1"/>
</dbReference>
<dbReference type="GO" id="GO:0000287">
    <property type="term" value="F:magnesium ion binding"/>
    <property type="evidence" value="ECO:0007669"/>
    <property type="project" value="UniProtKB-UniRule"/>
</dbReference>
<dbReference type="GO" id="GO:0005829">
    <property type="term" value="C:cytosol"/>
    <property type="evidence" value="ECO:0007669"/>
    <property type="project" value="TreeGrafter"/>
</dbReference>
<comment type="subunit">
    <text evidence="2">Homodimer.</text>
</comment>
<keyword evidence="1 2" id="KW-0808">Transferase</keyword>
<dbReference type="InterPro" id="IPR001441">
    <property type="entry name" value="UPP_synth-like"/>
</dbReference>
<dbReference type="GO" id="GO:0016094">
    <property type="term" value="P:polyprenol biosynthetic process"/>
    <property type="evidence" value="ECO:0007669"/>
    <property type="project" value="TreeGrafter"/>
</dbReference>
<dbReference type="InterPro" id="IPR036424">
    <property type="entry name" value="UPP_synth-like_sf"/>
</dbReference>
<dbReference type="InterPro" id="IPR018520">
    <property type="entry name" value="UPP_synth-like_CS"/>
</dbReference>
<name>A0A6V7RFF3_9BACL</name>
<feature type="binding site" evidence="2">
    <location>
        <position position="200"/>
    </location>
    <ligand>
        <name>Mg(2+)</name>
        <dbReference type="ChEBI" id="CHEBI:18420"/>
    </ligand>
</feature>
<feature type="binding site" evidence="2">
    <location>
        <begin position="58"/>
        <end position="60"/>
    </location>
    <ligand>
        <name>substrate</name>
    </ligand>
</feature>
<accession>A0A6V7RFF3</accession>
<dbReference type="Pfam" id="PF01255">
    <property type="entry name" value="Prenyltransf"/>
    <property type="match status" value="1"/>
</dbReference>
<comment type="cofactor">
    <cofactor evidence="2">
        <name>Mg(2+)</name>
        <dbReference type="ChEBI" id="CHEBI:18420"/>
    </cofactor>
    <text evidence="2">Binds 2 magnesium ions per subunit.</text>
</comment>
<dbReference type="AlphaFoldDB" id="A0A6V7RFF3"/>
<keyword evidence="4" id="KW-1185">Reference proteome</keyword>
<dbReference type="Gene3D" id="3.40.1180.10">
    <property type="entry name" value="Decaprenyl diphosphate synthase-like"/>
    <property type="match status" value="1"/>
</dbReference>